<sequence>MNDARARFAVRYKATEAWLFDKALPLWSTIGVDRAGGFFEKIGQDGQPVEEPRRTRVIARQLYSFAAAARMGWQGDTAALVRHAFAALLPACCGTSGLVIAKTQADGKPIDTRYDFYDHAFALFALANAATMAEHRDRALATAHAMQDAMESVMRHPQHGFMETDSGDGPLRANPHMHMLEACLALAGVDRDCLRWQRLADEIVNLALTRFIDPDTGALREVFASDWRALTDAEGQIVEPGHQFEWAWLLSAWNAIPRDGAVARAAERMASIGLDHGIAPTGLVIDALTADLAPKGMAARVWPQCERLKSHVERALSAEDDVAVARWWNVASEALEGWAPFLATSRDGLWFDRLNAEGCAIDQPAPASTLYHLVCGLETAQAALANRPAAAVLSLNGAAFT</sequence>
<keyword evidence="2" id="KW-0413">Isomerase</keyword>
<evidence type="ECO:0000313" key="4">
    <source>
        <dbReference type="Proteomes" id="UP001279660"/>
    </source>
</evidence>
<evidence type="ECO:0000256" key="1">
    <source>
        <dbReference type="ARBA" id="ARBA00008558"/>
    </source>
</evidence>
<reference evidence="3 4" key="1">
    <citation type="submission" date="2023-11" db="EMBL/GenBank/DDBJ databases">
        <title>MicrobeMod: A computational toolkit for identifying prokaryotic methylation and restriction-modification with nanopore sequencing.</title>
        <authorList>
            <person name="Crits-Christoph A."/>
            <person name="Kang S.C."/>
            <person name="Lee H."/>
            <person name="Ostrov N."/>
        </authorList>
    </citation>
    <scope>NUCLEOTIDE SEQUENCE [LARGE SCALE GENOMIC DNA]</scope>
    <source>
        <strain evidence="3 4">ATCC 14820</strain>
    </source>
</reference>
<organism evidence="3 4">
    <name type="scientific">Sphingomonas echinoides</name>
    <dbReference type="NCBI Taxonomy" id="59803"/>
    <lineage>
        <taxon>Bacteria</taxon>
        <taxon>Pseudomonadati</taxon>
        <taxon>Pseudomonadota</taxon>
        <taxon>Alphaproteobacteria</taxon>
        <taxon>Sphingomonadales</taxon>
        <taxon>Sphingomonadaceae</taxon>
        <taxon>Sphingomonas</taxon>
    </lineage>
</organism>
<dbReference type="Proteomes" id="UP001279660">
    <property type="component" value="Unassembled WGS sequence"/>
</dbReference>
<accession>A0ABU4PTS9</accession>
<dbReference type="InterPro" id="IPR008928">
    <property type="entry name" value="6-hairpin_glycosidase_sf"/>
</dbReference>
<dbReference type="Gene3D" id="1.50.10.10">
    <property type="match status" value="1"/>
</dbReference>
<dbReference type="InterPro" id="IPR010819">
    <property type="entry name" value="AGE/CE"/>
</dbReference>
<dbReference type="PANTHER" id="PTHR15108">
    <property type="entry name" value="N-ACYLGLUCOSAMINE-2-EPIMERASE"/>
    <property type="match status" value="1"/>
</dbReference>
<dbReference type="RefSeq" id="WP_319625213.1">
    <property type="nucleotide sequence ID" value="NZ_JAWXXV010000003.1"/>
</dbReference>
<protein>
    <submittedName>
        <fullName evidence="3">AGE family epimerase/isomerase</fullName>
    </submittedName>
</protein>
<dbReference type="EMBL" id="JAWXXV010000003">
    <property type="protein sequence ID" value="MDX5986617.1"/>
    <property type="molecule type" value="Genomic_DNA"/>
</dbReference>
<comment type="caution">
    <text evidence="3">The sequence shown here is derived from an EMBL/GenBank/DDBJ whole genome shotgun (WGS) entry which is preliminary data.</text>
</comment>
<gene>
    <name evidence="3" type="ORF">SIL82_20375</name>
</gene>
<comment type="similarity">
    <text evidence="1">Belongs to the N-acylglucosamine 2-epimerase family.</text>
</comment>
<dbReference type="Pfam" id="PF07221">
    <property type="entry name" value="GlcNAc_2-epim"/>
    <property type="match status" value="1"/>
</dbReference>
<name>A0ABU4PTS9_9SPHN</name>
<proteinExistence type="inferred from homology"/>
<evidence type="ECO:0000256" key="2">
    <source>
        <dbReference type="ARBA" id="ARBA00023235"/>
    </source>
</evidence>
<dbReference type="SUPFAM" id="SSF48208">
    <property type="entry name" value="Six-hairpin glycosidases"/>
    <property type="match status" value="1"/>
</dbReference>
<dbReference type="InterPro" id="IPR012341">
    <property type="entry name" value="6hp_glycosidase-like_sf"/>
</dbReference>
<keyword evidence="4" id="KW-1185">Reference proteome</keyword>
<evidence type="ECO:0000313" key="3">
    <source>
        <dbReference type="EMBL" id="MDX5986617.1"/>
    </source>
</evidence>